<dbReference type="Pfam" id="PF20154">
    <property type="entry name" value="LNT_N"/>
    <property type="match status" value="1"/>
</dbReference>
<reference evidence="12" key="1">
    <citation type="journal article" date="2019" name="Int. J. Syst. Evol. Microbiol.">
        <title>The Global Catalogue of Microorganisms (GCM) 10K type strain sequencing project: providing services to taxonomists for standard genome sequencing and annotation.</title>
        <authorList>
            <consortium name="The Broad Institute Genomics Platform"/>
            <consortium name="The Broad Institute Genome Sequencing Center for Infectious Disease"/>
            <person name="Wu L."/>
            <person name="Ma J."/>
        </authorList>
    </citation>
    <scope>NUCLEOTIDE SEQUENCE [LARGE SCALE GENOMIC DNA]</scope>
    <source>
        <strain evidence="12">JCM 18014</strain>
    </source>
</reference>
<evidence type="ECO:0000256" key="5">
    <source>
        <dbReference type="ARBA" id="ARBA00022692"/>
    </source>
</evidence>
<evidence type="ECO:0000313" key="12">
    <source>
        <dbReference type="Proteomes" id="UP001500518"/>
    </source>
</evidence>
<dbReference type="RefSeq" id="WP_346033856.1">
    <property type="nucleotide sequence ID" value="NZ_BAABHV010000022.1"/>
</dbReference>
<evidence type="ECO:0000256" key="8">
    <source>
        <dbReference type="ARBA" id="ARBA00023315"/>
    </source>
</evidence>
<keyword evidence="6 9" id="KW-1133">Transmembrane helix</keyword>
<comment type="caution">
    <text evidence="11">The sequence shown here is derived from an EMBL/GenBank/DDBJ whole genome shotgun (WGS) entry which is preliminary data.</text>
</comment>
<keyword evidence="3" id="KW-1003">Cell membrane</keyword>
<feature type="transmembrane region" description="Helical" evidence="9">
    <location>
        <begin position="148"/>
        <end position="173"/>
    </location>
</feature>
<keyword evidence="4" id="KW-0808">Transferase</keyword>
<proteinExistence type="inferred from homology"/>
<dbReference type="Gene3D" id="3.60.110.10">
    <property type="entry name" value="Carbon-nitrogen hydrolase"/>
    <property type="match status" value="1"/>
</dbReference>
<dbReference type="InterPro" id="IPR004563">
    <property type="entry name" value="Apolipo_AcylTrfase"/>
</dbReference>
<feature type="transmembrane region" description="Helical" evidence="9">
    <location>
        <begin position="185"/>
        <end position="204"/>
    </location>
</feature>
<feature type="transmembrane region" description="Helical" evidence="9">
    <location>
        <begin position="448"/>
        <end position="467"/>
    </location>
</feature>
<evidence type="ECO:0000256" key="3">
    <source>
        <dbReference type="ARBA" id="ARBA00022475"/>
    </source>
</evidence>
<dbReference type="SUPFAM" id="SSF56317">
    <property type="entry name" value="Carbon-nitrogen hydrolase"/>
    <property type="match status" value="1"/>
</dbReference>
<evidence type="ECO:0000256" key="1">
    <source>
        <dbReference type="ARBA" id="ARBA00004651"/>
    </source>
</evidence>
<keyword evidence="7 9" id="KW-0472">Membrane</keyword>
<evidence type="ECO:0000259" key="10">
    <source>
        <dbReference type="PROSITE" id="PS50263"/>
    </source>
</evidence>
<comment type="subcellular location">
    <subcellularLocation>
        <location evidence="1">Cell membrane</location>
        <topology evidence="1">Multi-pass membrane protein</topology>
    </subcellularLocation>
</comment>
<organism evidence="11 12">
    <name type="scientific">Erythrobacter westpacificensis</name>
    <dbReference type="NCBI Taxonomy" id="1055231"/>
    <lineage>
        <taxon>Bacteria</taxon>
        <taxon>Pseudomonadati</taxon>
        <taxon>Pseudomonadota</taxon>
        <taxon>Alphaproteobacteria</taxon>
        <taxon>Sphingomonadales</taxon>
        <taxon>Erythrobacteraceae</taxon>
        <taxon>Erythrobacter/Porphyrobacter group</taxon>
        <taxon>Erythrobacter</taxon>
    </lineage>
</organism>
<sequence>MTVRKAFWAYALATLSGVLLSMSYAMHPLWWAAWIAPAPIIFATQLVPASHRRWLTLLTGSLGGISSFSYHLTIGGWLVAIFILVLVALAWSSAIRLAVALAERGQFLPAVFAVPTVWAAIDTLLIHLSPHGSAGSIAYSQMDALPVIQVASLGGIPAITFIVLLGGSLLGLFLGFSNGAVRHRLLAASTLGGTVVAAALVLGITRLDSSDQAKEANVTLIAMEDISELPQSWTAFWQIYGAQIEQSSRAGAIVVLPEDIVRLPRNEAEAAARNLAALASADDSTIVVGVSVEDPDVLTRRALVALPDGTYRWYLKQHLIPGIESQLTPGSQSLVLPLGNTIVGIAICKDMHFPTLGREYGSTDARLMIVPAYDFDIDDWLTARMTVLRGVESGFSIARSARNGFSFVSDRYGRVIAERRSGTTLGVLEASAPINADSGTIYTSIGDVFGWFCVLGWAALFFLRSGLYRRALERFRSPMR</sequence>
<evidence type="ECO:0000256" key="2">
    <source>
        <dbReference type="ARBA" id="ARBA00010065"/>
    </source>
</evidence>
<evidence type="ECO:0000256" key="9">
    <source>
        <dbReference type="SAM" id="Phobius"/>
    </source>
</evidence>
<dbReference type="EMBL" id="BAABHV010000022">
    <property type="protein sequence ID" value="GAA5061221.1"/>
    <property type="molecule type" value="Genomic_DNA"/>
</dbReference>
<dbReference type="PANTHER" id="PTHR38686:SF1">
    <property type="entry name" value="APOLIPOPROTEIN N-ACYLTRANSFERASE"/>
    <property type="match status" value="1"/>
</dbReference>
<dbReference type="InterPro" id="IPR045378">
    <property type="entry name" value="LNT_N"/>
</dbReference>
<keyword evidence="8" id="KW-0012">Acyltransferase</keyword>
<dbReference type="PANTHER" id="PTHR38686">
    <property type="entry name" value="APOLIPOPROTEIN N-ACYLTRANSFERASE"/>
    <property type="match status" value="1"/>
</dbReference>
<dbReference type="Pfam" id="PF00795">
    <property type="entry name" value="CN_hydrolase"/>
    <property type="match status" value="1"/>
</dbReference>
<feature type="transmembrane region" description="Helical" evidence="9">
    <location>
        <begin position="77"/>
        <end position="95"/>
    </location>
</feature>
<evidence type="ECO:0000313" key="11">
    <source>
        <dbReference type="EMBL" id="GAA5061221.1"/>
    </source>
</evidence>
<accession>A0ABP9KPQ9</accession>
<evidence type="ECO:0000256" key="4">
    <source>
        <dbReference type="ARBA" id="ARBA00022679"/>
    </source>
</evidence>
<keyword evidence="5 9" id="KW-0812">Transmembrane</keyword>
<gene>
    <name evidence="11" type="ORF">GCM10023208_30330</name>
</gene>
<evidence type="ECO:0000256" key="6">
    <source>
        <dbReference type="ARBA" id="ARBA00022989"/>
    </source>
</evidence>
<protein>
    <submittedName>
        <fullName evidence="11">Apolipoprotein N-acyltransferase</fullName>
    </submittedName>
</protein>
<dbReference type="PROSITE" id="PS50263">
    <property type="entry name" value="CN_HYDROLASE"/>
    <property type="match status" value="1"/>
</dbReference>
<dbReference type="InterPro" id="IPR003010">
    <property type="entry name" value="C-N_Hydrolase"/>
</dbReference>
<feature type="domain" description="CN hydrolase" evidence="10">
    <location>
        <begin position="216"/>
        <end position="434"/>
    </location>
</feature>
<dbReference type="InterPro" id="IPR036526">
    <property type="entry name" value="C-N_Hydrolase_sf"/>
</dbReference>
<comment type="similarity">
    <text evidence="2">Belongs to the CN hydrolase family. Apolipoprotein N-acyltransferase subfamily.</text>
</comment>
<dbReference type="Proteomes" id="UP001500518">
    <property type="component" value="Unassembled WGS sequence"/>
</dbReference>
<feature type="transmembrane region" description="Helical" evidence="9">
    <location>
        <begin position="107"/>
        <end position="128"/>
    </location>
</feature>
<feature type="transmembrane region" description="Helical" evidence="9">
    <location>
        <begin position="7"/>
        <end position="25"/>
    </location>
</feature>
<keyword evidence="12" id="KW-1185">Reference proteome</keyword>
<evidence type="ECO:0000256" key="7">
    <source>
        <dbReference type="ARBA" id="ARBA00023136"/>
    </source>
</evidence>
<name>A0ABP9KPQ9_9SPHN</name>